<dbReference type="AlphaFoldDB" id="A0A2P5DUJ7"/>
<dbReference type="Proteomes" id="UP000237105">
    <property type="component" value="Unassembled WGS sequence"/>
</dbReference>
<gene>
    <name evidence="1" type="ORF">PanWU01x14_032490</name>
</gene>
<reference evidence="2" key="1">
    <citation type="submission" date="2016-06" db="EMBL/GenBank/DDBJ databases">
        <title>Parallel loss of symbiosis genes in relatives of nitrogen-fixing non-legume Parasponia.</title>
        <authorList>
            <person name="Van Velzen R."/>
            <person name="Holmer R."/>
            <person name="Bu F."/>
            <person name="Rutten L."/>
            <person name="Van Zeijl A."/>
            <person name="Liu W."/>
            <person name="Santuari L."/>
            <person name="Cao Q."/>
            <person name="Sharma T."/>
            <person name="Shen D."/>
            <person name="Roswanjaya Y."/>
            <person name="Wardhani T."/>
            <person name="Kalhor M.S."/>
            <person name="Jansen J."/>
            <person name="Van den Hoogen J."/>
            <person name="Gungor B."/>
            <person name="Hartog M."/>
            <person name="Hontelez J."/>
            <person name="Verver J."/>
            <person name="Yang W.-C."/>
            <person name="Schijlen E."/>
            <person name="Repin R."/>
            <person name="Schilthuizen M."/>
            <person name="Schranz E."/>
            <person name="Heidstra R."/>
            <person name="Miyata K."/>
            <person name="Fedorova E."/>
            <person name="Kohlen W."/>
            <person name="Bisseling T."/>
            <person name="Smit S."/>
            <person name="Geurts R."/>
        </authorList>
    </citation>
    <scope>NUCLEOTIDE SEQUENCE [LARGE SCALE GENOMIC DNA]</scope>
    <source>
        <strain evidence="2">cv. WU1-14</strain>
    </source>
</reference>
<dbReference type="EMBL" id="JXTB01000016">
    <property type="protein sequence ID" value="PON76929.1"/>
    <property type="molecule type" value="Genomic_DNA"/>
</dbReference>
<proteinExistence type="predicted"/>
<accession>A0A2P5DUJ7</accession>
<sequence>MGDEILDHKDLFSFHKKDIVADSSLAPHAKSFADMVLNKKIMIIPLPSTSSIPQQNGAYVLVKARLDSILKISSWRLVSLGKRYFLILLTS</sequence>
<evidence type="ECO:0000313" key="1">
    <source>
        <dbReference type="EMBL" id="PON76929.1"/>
    </source>
</evidence>
<protein>
    <submittedName>
        <fullName evidence="1">Uncharacterized protein</fullName>
    </submittedName>
</protein>
<name>A0A2P5DUJ7_PARAD</name>
<organism evidence="1 2">
    <name type="scientific">Parasponia andersonii</name>
    <name type="common">Sponia andersonii</name>
    <dbReference type="NCBI Taxonomy" id="3476"/>
    <lineage>
        <taxon>Eukaryota</taxon>
        <taxon>Viridiplantae</taxon>
        <taxon>Streptophyta</taxon>
        <taxon>Embryophyta</taxon>
        <taxon>Tracheophyta</taxon>
        <taxon>Spermatophyta</taxon>
        <taxon>Magnoliopsida</taxon>
        <taxon>eudicotyledons</taxon>
        <taxon>Gunneridae</taxon>
        <taxon>Pentapetalae</taxon>
        <taxon>rosids</taxon>
        <taxon>fabids</taxon>
        <taxon>Rosales</taxon>
        <taxon>Cannabaceae</taxon>
        <taxon>Parasponia</taxon>
    </lineage>
</organism>
<evidence type="ECO:0000313" key="2">
    <source>
        <dbReference type="Proteomes" id="UP000237105"/>
    </source>
</evidence>
<comment type="caution">
    <text evidence="1">The sequence shown here is derived from an EMBL/GenBank/DDBJ whole genome shotgun (WGS) entry which is preliminary data.</text>
</comment>
<keyword evidence="2" id="KW-1185">Reference proteome</keyword>